<gene>
    <name evidence="2" type="ORF">SDJN03_26799</name>
</gene>
<reference evidence="2 3" key="1">
    <citation type="journal article" date="2021" name="Hortic Res">
        <title>The domestication of Cucurbita argyrosperma as revealed by the genome of its wild relative.</title>
        <authorList>
            <person name="Barrera-Redondo J."/>
            <person name="Sanchez-de la Vega G."/>
            <person name="Aguirre-Liguori J.A."/>
            <person name="Castellanos-Morales G."/>
            <person name="Gutierrez-Guerrero Y.T."/>
            <person name="Aguirre-Dugua X."/>
            <person name="Aguirre-Planter E."/>
            <person name="Tenaillon M.I."/>
            <person name="Lira-Saade R."/>
            <person name="Eguiarte L.E."/>
        </authorList>
    </citation>
    <scope>NUCLEOTIDE SEQUENCE [LARGE SCALE GENOMIC DNA]</scope>
    <source>
        <strain evidence="2">JBR-2021</strain>
    </source>
</reference>
<evidence type="ECO:0000256" key="1">
    <source>
        <dbReference type="SAM" id="Phobius"/>
    </source>
</evidence>
<evidence type="ECO:0000313" key="2">
    <source>
        <dbReference type="EMBL" id="KAG6572912.1"/>
    </source>
</evidence>
<keyword evidence="1" id="KW-1133">Transmembrane helix</keyword>
<comment type="caution">
    <text evidence="2">The sequence shown here is derived from an EMBL/GenBank/DDBJ whole genome shotgun (WGS) entry which is preliminary data.</text>
</comment>
<feature type="transmembrane region" description="Helical" evidence="1">
    <location>
        <begin position="97"/>
        <end position="117"/>
    </location>
</feature>
<keyword evidence="1" id="KW-0812">Transmembrane</keyword>
<sequence>MCCEELGVTEQKPNPIQMAARVGKKGGGQGRQGWGHVTKLPYHVPFKPNYTLNYRVGAEKKKRYSSPAPNIRERFVFKRQFEADSSPFSHLFSAYSIYQFTLLFSDSVFFLIFYLQLRTCFLQDHRDDFLEKQLGFYTVLLQLTVPLLRRYAECAFLIFISTRVFFSDPLAIDFSLDFRHL</sequence>
<organism evidence="2 3">
    <name type="scientific">Cucurbita argyrosperma subsp. sororia</name>
    <dbReference type="NCBI Taxonomy" id="37648"/>
    <lineage>
        <taxon>Eukaryota</taxon>
        <taxon>Viridiplantae</taxon>
        <taxon>Streptophyta</taxon>
        <taxon>Embryophyta</taxon>
        <taxon>Tracheophyta</taxon>
        <taxon>Spermatophyta</taxon>
        <taxon>Magnoliopsida</taxon>
        <taxon>eudicotyledons</taxon>
        <taxon>Gunneridae</taxon>
        <taxon>Pentapetalae</taxon>
        <taxon>rosids</taxon>
        <taxon>fabids</taxon>
        <taxon>Cucurbitales</taxon>
        <taxon>Cucurbitaceae</taxon>
        <taxon>Cucurbiteae</taxon>
        <taxon>Cucurbita</taxon>
    </lineage>
</organism>
<name>A0AAV6LZ41_9ROSI</name>
<protein>
    <submittedName>
        <fullName evidence="2">Uncharacterized protein</fullName>
    </submittedName>
</protein>
<keyword evidence="3" id="KW-1185">Reference proteome</keyword>
<proteinExistence type="predicted"/>
<dbReference type="EMBL" id="JAGKQH010000018">
    <property type="protein sequence ID" value="KAG6572912.1"/>
    <property type="molecule type" value="Genomic_DNA"/>
</dbReference>
<evidence type="ECO:0000313" key="3">
    <source>
        <dbReference type="Proteomes" id="UP000685013"/>
    </source>
</evidence>
<dbReference type="Proteomes" id="UP000685013">
    <property type="component" value="Chromosome 18"/>
</dbReference>
<feature type="non-terminal residue" evidence="2">
    <location>
        <position position="1"/>
    </location>
</feature>
<dbReference type="AlphaFoldDB" id="A0AAV6LZ41"/>
<keyword evidence="1" id="KW-0472">Membrane</keyword>
<accession>A0AAV6LZ41</accession>